<dbReference type="AlphaFoldDB" id="A0A2T5BQI2"/>
<evidence type="ECO:0000313" key="3">
    <source>
        <dbReference type="EMBL" id="PTN01406.1"/>
    </source>
</evidence>
<dbReference type="RefSeq" id="WP_107892973.1">
    <property type="nucleotide sequence ID" value="NZ_NHSI01000063.1"/>
</dbReference>
<organism evidence="3 4">
    <name type="scientific">Rhodovulum imhoffii</name>
    <dbReference type="NCBI Taxonomy" id="365340"/>
    <lineage>
        <taxon>Bacteria</taxon>
        <taxon>Pseudomonadati</taxon>
        <taxon>Pseudomonadota</taxon>
        <taxon>Alphaproteobacteria</taxon>
        <taxon>Rhodobacterales</taxon>
        <taxon>Paracoccaceae</taxon>
        <taxon>Rhodovulum</taxon>
    </lineage>
</organism>
<evidence type="ECO:0000313" key="4">
    <source>
        <dbReference type="Proteomes" id="UP000243859"/>
    </source>
</evidence>
<evidence type="ECO:0000259" key="2">
    <source>
        <dbReference type="Pfam" id="PF09374"/>
    </source>
</evidence>
<dbReference type="Pfam" id="PF05838">
    <property type="entry name" value="Glyco_hydro_108"/>
    <property type="match status" value="1"/>
</dbReference>
<dbReference type="Proteomes" id="UP000243859">
    <property type="component" value="Unassembled WGS sequence"/>
</dbReference>
<protein>
    <submittedName>
        <fullName evidence="3">Putative peptidoglycan binding protein</fullName>
    </submittedName>
</protein>
<sequence>MRTVQDLAEEIVAREGGYVNDPDDPGGATKYGITGQTLRRLGLDLTGDGRVDDRDVRRLTRRQAVDIMVEHYFRRPRLDALPELLQPGVFDMYVNAGANAVRVLQRLLNDMGQRVAVDGVVGPETAAAAKAAATAAPGVIADAYGIARRNYYYRLADSRPASRKYALRRDGGKGGWILRAEEFISPRYRLTEAEHTARVAAWG</sequence>
<dbReference type="EMBL" id="QAAA01000013">
    <property type="protein sequence ID" value="PTN01406.1"/>
    <property type="molecule type" value="Genomic_DNA"/>
</dbReference>
<feature type="domain" description="Peptidoglycan binding" evidence="2">
    <location>
        <begin position="99"/>
        <end position="181"/>
    </location>
</feature>
<dbReference type="InterPro" id="IPR023346">
    <property type="entry name" value="Lysozyme-like_dom_sf"/>
</dbReference>
<dbReference type="SUPFAM" id="SSF53955">
    <property type="entry name" value="Lysozyme-like"/>
    <property type="match status" value="1"/>
</dbReference>
<dbReference type="NCBIfam" id="NF040573">
    <property type="entry name" value="holin_dep_muram"/>
    <property type="match status" value="1"/>
</dbReference>
<name>A0A2T5BQI2_9RHOB</name>
<dbReference type="CDD" id="cd13926">
    <property type="entry name" value="N-acetylmuramidase_GH108"/>
    <property type="match status" value="1"/>
</dbReference>
<dbReference type="Pfam" id="PF09374">
    <property type="entry name" value="PG_binding_3"/>
    <property type="match status" value="1"/>
</dbReference>
<keyword evidence="4" id="KW-1185">Reference proteome</keyword>
<dbReference type="InterPro" id="IPR008565">
    <property type="entry name" value="TtsA-like_GH18_dom"/>
</dbReference>
<dbReference type="OrthoDB" id="9815229at2"/>
<proteinExistence type="predicted"/>
<comment type="caution">
    <text evidence="3">The sequence shown here is derived from an EMBL/GenBank/DDBJ whole genome shotgun (WGS) entry which is preliminary data.</text>
</comment>
<gene>
    <name evidence="3" type="ORF">C8N32_11314</name>
</gene>
<accession>A0A2T5BQI2</accession>
<dbReference type="Gene3D" id="1.20.141.10">
    <property type="entry name" value="Chitosanase, subunit A, domain 1"/>
    <property type="match status" value="1"/>
</dbReference>
<dbReference type="InterPro" id="IPR018537">
    <property type="entry name" value="Peptidoglycan-bd_3"/>
</dbReference>
<reference evidence="3 4" key="1">
    <citation type="submission" date="2018-04" db="EMBL/GenBank/DDBJ databases">
        <title>Genomic Encyclopedia of Archaeal and Bacterial Type Strains, Phase II (KMG-II): from individual species to whole genera.</title>
        <authorList>
            <person name="Goeker M."/>
        </authorList>
    </citation>
    <scope>NUCLEOTIDE SEQUENCE [LARGE SCALE GENOMIC DNA]</scope>
    <source>
        <strain evidence="3 4">DSM 18064</strain>
    </source>
</reference>
<feature type="domain" description="TtsA-like Glycoside hydrolase family 108" evidence="1">
    <location>
        <begin position="9"/>
        <end position="97"/>
    </location>
</feature>
<evidence type="ECO:0000259" key="1">
    <source>
        <dbReference type="Pfam" id="PF05838"/>
    </source>
</evidence>